<dbReference type="InterPro" id="IPR039537">
    <property type="entry name" value="Retrotran_Ty1/copia-like"/>
</dbReference>
<evidence type="ECO:0000256" key="3">
    <source>
        <dbReference type="ARBA" id="ARBA00022723"/>
    </source>
</evidence>
<dbReference type="PANTHER" id="PTHR42648:SF11">
    <property type="entry name" value="TRANSPOSON TY4-P GAG-POL POLYPROTEIN"/>
    <property type="match status" value="1"/>
</dbReference>
<dbReference type="InterPro" id="IPR057670">
    <property type="entry name" value="SH3_retrovirus"/>
</dbReference>
<evidence type="ECO:0000256" key="10">
    <source>
        <dbReference type="ARBA" id="ARBA00023172"/>
    </source>
</evidence>
<reference evidence="12" key="1">
    <citation type="submission" date="2021-03" db="EMBL/GenBank/DDBJ databases">
        <title>Draft genome sequence of rust myrtle Austropuccinia psidii MF-1, a brazilian biotype.</title>
        <authorList>
            <person name="Quecine M.C."/>
            <person name="Pachon D.M.R."/>
            <person name="Bonatelli M.L."/>
            <person name="Correr F.H."/>
            <person name="Franceschini L.M."/>
            <person name="Leite T.F."/>
            <person name="Margarido G.R.A."/>
            <person name="Almeida C.A."/>
            <person name="Ferrarezi J.A."/>
            <person name="Labate C.A."/>
        </authorList>
    </citation>
    <scope>NUCLEOTIDE SEQUENCE</scope>
    <source>
        <strain evidence="12">MF-1</strain>
    </source>
</reference>
<keyword evidence="4" id="KW-0255">Endonuclease</keyword>
<gene>
    <name evidence="12" type="ORF">O181_027997</name>
</gene>
<keyword evidence="13" id="KW-1185">Reference proteome</keyword>
<evidence type="ECO:0000256" key="4">
    <source>
        <dbReference type="ARBA" id="ARBA00022759"/>
    </source>
</evidence>
<keyword evidence="3" id="KW-0479">Metal-binding</keyword>
<evidence type="ECO:0000256" key="2">
    <source>
        <dbReference type="ARBA" id="ARBA00022722"/>
    </source>
</evidence>
<dbReference type="GO" id="GO:0003964">
    <property type="term" value="F:RNA-directed DNA polymerase activity"/>
    <property type="evidence" value="ECO:0007669"/>
    <property type="project" value="UniProtKB-KW"/>
</dbReference>
<evidence type="ECO:0000256" key="8">
    <source>
        <dbReference type="ARBA" id="ARBA00022918"/>
    </source>
</evidence>
<evidence type="ECO:0000256" key="1">
    <source>
        <dbReference type="ARBA" id="ARBA00022695"/>
    </source>
</evidence>
<dbReference type="PANTHER" id="PTHR42648">
    <property type="entry name" value="TRANSPOSASE, PUTATIVE-RELATED"/>
    <property type="match status" value="1"/>
</dbReference>
<dbReference type="Proteomes" id="UP000765509">
    <property type="component" value="Unassembled WGS sequence"/>
</dbReference>
<keyword evidence="9" id="KW-0239">DNA-directed DNA polymerase</keyword>
<dbReference type="GO" id="GO:0046872">
    <property type="term" value="F:metal ion binding"/>
    <property type="evidence" value="ECO:0007669"/>
    <property type="project" value="UniProtKB-KW"/>
</dbReference>
<keyword evidence="9" id="KW-0808">Transferase</keyword>
<dbReference type="OrthoDB" id="3562068at2759"/>
<dbReference type="AlphaFoldDB" id="A0A9Q3CTQ6"/>
<accession>A0A9Q3CTQ6</accession>
<keyword evidence="2" id="KW-0540">Nuclease</keyword>
<dbReference type="GO" id="GO:0015074">
    <property type="term" value="P:DNA integration"/>
    <property type="evidence" value="ECO:0007669"/>
    <property type="project" value="UniProtKB-KW"/>
</dbReference>
<keyword evidence="7" id="KW-0229">DNA integration</keyword>
<evidence type="ECO:0000256" key="5">
    <source>
        <dbReference type="ARBA" id="ARBA00022801"/>
    </source>
</evidence>
<evidence type="ECO:0000256" key="9">
    <source>
        <dbReference type="ARBA" id="ARBA00022932"/>
    </source>
</evidence>
<evidence type="ECO:0000313" key="12">
    <source>
        <dbReference type="EMBL" id="MBW0488282.1"/>
    </source>
</evidence>
<keyword evidence="10" id="KW-0233">DNA recombination</keyword>
<sequence>MMIQANLPSTFWTYALRHPAWVFNQAPHSNDNITPYEEVIRKKPSLPLLNVFGCKAFVHNMNQRKDLTAKTKEVIHLGVVQDSQEWVFYDQATGRFFRGASVIFKEDTLPQINEARGLQFKKWS</sequence>
<evidence type="ECO:0000313" key="13">
    <source>
        <dbReference type="Proteomes" id="UP000765509"/>
    </source>
</evidence>
<evidence type="ECO:0000256" key="7">
    <source>
        <dbReference type="ARBA" id="ARBA00022908"/>
    </source>
</evidence>
<dbReference type="GO" id="GO:0006310">
    <property type="term" value="P:DNA recombination"/>
    <property type="evidence" value="ECO:0007669"/>
    <property type="project" value="UniProtKB-KW"/>
</dbReference>
<protein>
    <recommendedName>
        <fullName evidence="11">Retroviral polymerase SH3-like domain-containing protein</fullName>
    </recommendedName>
</protein>
<dbReference type="Pfam" id="PF25597">
    <property type="entry name" value="SH3_retrovirus"/>
    <property type="match status" value="1"/>
</dbReference>
<name>A0A9Q3CTQ6_9BASI</name>
<evidence type="ECO:0000259" key="11">
    <source>
        <dbReference type="Pfam" id="PF25597"/>
    </source>
</evidence>
<dbReference type="EMBL" id="AVOT02009532">
    <property type="protein sequence ID" value="MBW0488282.1"/>
    <property type="molecule type" value="Genomic_DNA"/>
</dbReference>
<feature type="domain" description="Retroviral polymerase SH3-like" evidence="11">
    <location>
        <begin position="54"/>
        <end position="111"/>
    </location>
</feature>
<keyword evidence="8" id="KW-0695">RNA-directed DNA polymerase</keyword>
<comment type="caution">
    <text evidence="12">The sequence shown here is derived from an EMBL/GenBank/DDBJ whole genome shotgun (WGS) entry which is preliminary data.</text>
</comment>
<keyword evidence="5" id="KW-0378">Hydrolase</keyword>
<dbReference type="GO" id="GO:0016787">
    <property type="term" value="F:hydrolase activity"/>
    <property type="evidence" value="ECO:0007669"/>
    <property type="project" value="UniProtKB-KW"/>
</dbReference>
<proteinExistence type="predicted"/>
<keyword evidence="1" id="KW-0548">Nucleotidyltransferase</keyword>
<keyword evidence="6" id="KW-0460">Magnesium</keyword>
<evidence type="ECO:0000256" key="6">
    <source>
        <dbReference type="ARBA" id="ARBA00022842"/>
    </source>
</evidence>
<dbReference type="GO" id="GO:0003887">
    <property type="term" value="F:DNA-directed DNA polymerase activity"/>
    <property type="evidence" value="ECO:0007669"/>
    <property type="project" value="UniProtKB-KW"/>
</dbReference>
<organism evidence="12 13">
    <name type="scientific">Austropuccinia psidii MF-1</name>
    <dbReference type="NCBI Taxonomy" id="1389203"/>
    <lineage>
        <taxon>Eukaryota</taxon>
        <taxon>Fungi</taxon>
        <taxon>Dikarya</taxon>
        <taxon>Basidiomycota</taxon>
        <taxon>Pucciniomycotina</taxon>
        <taxon>Pucciniomycetes</taxon>
        <taxon>Pucciniales</taxon>
        <taxon>Sphaerophragmiaceae</taxon>
        <taxon>Austropuccinia</taxon>
    </lineage>
</organism>
<dbReference type="GO" id="GO:0004519">
    <property type="term" value="F:endonuclease activity"/>
    <property type="evidence" value="ECO:0007669"/>
    <property type="project" value="UniProtKB-KW"/>
</dbReference>